<organism evidence="9 10">
    <name type="scientific">Ktedonosporobacter rubrisoli</name>
    <dbReference type="NCBI Taxonomy" id="2509675"/>
    <lineage>
        <taxon>Bacteria</taxon>
        <taxon>Bacillati</taxon>
        <taxon>Chloroflexota</taxon>
        <taxon>Ktedonobacteria</taxon>
        <taxon>Ktedonobacterales</taxon>
        <taxon>Ktedonosporobacteraceae</taxon>
        <taxon>Ktedonosporobacter</taxon>
    </lineage>
</organism>
<dbReference type="PROSITE" id="PS00107">
    <property type="entry name" value="PROTEIN_KINASE_ATP"/>
    <property type="match status" value="1"/>
</dbReference>
<accession>A0A4P6JP33</accession>
<dbReference type="InterPro" id="IPR011009">
    <property type="entry name" value="Kinase-like_dom_sf"/>
</dbReference>
<dbReference type="KEGG" id="kbs:EPA93_12785"/>
<reference evidence="9 10" key="1">
    <citation type="submission" date="2019-01" db="EMBL/GenBank/DDBJ databases">
        <title>Ktedonosporobacter rubrisoli SCAWS-G2.</title>
        <authorList>
            <person name="Huang Y."/>
            <person name="Yan B."/>
        </authorList>
    </citation>
    <scope>NUCLEOTIDE SEQUENCE [LARGE SCALE GENOMIC DNA]</scope>
    <source>
        <strain evidence="9 10">SCAWS-G2</strain>
    </source>
</reference>
<dbReference type="PANTHER" id="PTHR43289">
    <property type="entry name" value="MITOGEN-ACTIVATED PROTEIN KINASE KINASE KINASE 20-RELATED"/>
    <property type="match status" value="1"/>
</dbReference>
<keyword evidence="9" id="KW-0723">Serine/threonine-protein kinase</keyword>
<evidence type="ECO:0000313" key="10">
    <source>
        <dbReference type="Proteomes" id="UP000290365"/>
    </source>
</evidence>
<evidence type="ECO:0000256" key="6">
    <source>
        <dbReference type="PROSITE-ProRule" id="PRU10141"/>
    </source>
</evidence>
<dbReference type="PANTHER" id="PTHR43289:SF6">
    <property type="entry name" value="SERINE_THREONINE-PROTEIN KINASE NEKL-3"/>
    <property type="match status" value="1"/>
</dbReference>
<keyword evidence="3 6" id="KW-0547">Nucleotide-binding</keyword>
<evidence type="ECO:0000256" key="1">
    <source>
        <dbReference type="ARBA" id="ARBA00012513"/>
    </source>
</evidence>
<dbReference type="AlphaFoldDB" id="A0A4P6JP33"/>
<dbReference type="EMBL" id="CP035758">
    <property type="protein sequence ID" value="QBD76832.1"/>
    <property type="molecule type" value="Genomic_DNA"/>
</dbReference>
<dbReference type="Proteomes" id="UP000290365">
    <property type="component" value="Chromosome"/>
</dbReference>
<dbReference type="SUPFAM" id="SSF56112">
    <property type="entry name" value="Protein kinase-like (PK-like)"/>
    <property type="match status" value="1"/>
</dbReference>
<sequence>MPVVAREMCILVEGRLMKIDPKALIGQNIDGYHLERLLGEGGMGVVYRAHHVTSGGEVAIKFLKPKNQLNAAEYAGLLTRFRREARIIGNLRHRHIIHIIGTGEYRDIPYLVMPYIAGGTLADKIARDGPLPLHEVLYYVEQAADALMYAHAVKKIVHRDLKPANFLLDMDDNIILTDFGIARIQGSTLTKTGEFIGTPEYAAPEIWHGRGIDYRADIYSLGVILFEMLTGYRPTQADPRDSDLEPEIEAIIKKAMAMRPSQRYDDAWLLAEDLRDAAERLYTAPTQVIPAPQAPTTNYRPASLFIQRHRPVLGWLLLCAVALIVGISASIWLINMNAHARYVSGVYIDASTPTTNETASEQARDIVQRYYTNWEQKRYKAAYALLDEDYQKRYPYEMLQGDYQHTHKICMSIDAVTALADGTVRVDITDNAVEDIPGKAGTATNLYQGYYIVKRRGSGWRIIPHLQLKSLHGVCKG</sequence>
<feature type="binding site" evidence="6">
    <location>
        <position position="61"/>
    </location>
    <ligand>
        <name>ATP</name>
        <dbReference type="ChEBI" id="CHEBI:30616"/>
    </ligand>
</feature>
<keyword evidence="10" id="KW-1185">Reference proteome</keyword>
<feature type="domain" description="Protein kinase" evidence="8">
    <location>
        <begin position="32"/>
        <end position="397"/>
    </location>
</feature>
<keyword evidence="7" id="KW-0472">Membrane</keyword>
<dbReference type="PROSITE" id="PS50011">
    <property type="entry name" value="PROTEIN_KINASE_DOM"/>
    <property type="match status" value="1"/>
</dbReference>
<proteinExistence type="predicted"/>
<feature type="transmembrane region" description="Helical" evidence="7">
    <location>
        <begin position="312"/>
        <end position="334"/>
    </location>
</feature>
<dbReference type="SMART" id="SM00220">
    <property type="entry name" value="S_TKc"/>
    <property type="match status" value="1"/>
</dbReference>
<dbReference type="GO" id="GO:0005524">
    <property type="term" value="F:ATP binding"/>
    <property type="evidence" value="ECO:0007669"/>
    <property type="project" value="UniProtKB-UniRule"/>
</dbReference>
<keyword evidence="2" id="KW-0808">Transferase</keyword>
<protein>
    <recommendedName>
        <fullName evidence="1">non-specific serine/threonine protein kinase</fullName>
        <ecNumber evidence="1">2.7.11.1</ecNumber>
    </recommendedName>
</protein>
<gene>
    <name evidence="9" type="ORF">EPA93_12785</name>
</gene>
<dbReference type="EC" id="2.7.11.1" evidence="1"/>
<dbReference type="PROSITE" id="PS00108">
    <property type="entry name" value="PROTEIN_KINASE_ST"/>
    <property type="match status" value="1"/>
</dbReference>
<dbReference type="InterPro" id="IPR000719">
    <property type="entry name" value="Prot_kinase_dom"/>
</dbReference>
<evidence type="ECO:0000256" key="7">
    <source>
        <dbReference type="SAM" id="Phobius"/>
    </source>
</evidence>
<evidence type="ECO:0000256" key="3">
    <source>
        <dbReference type="ARBA" id="ARBA00022741"/>
    </source>
</evidence>
<dbReference type="Pfam" id="PF00069">
    <property type="entry name" value="Pkinase"/>
    <property type="match status" value="1"/>
</dbReference>
<evidence type="ECO:0000259" key="8">
    <source>
        <dbReference type="PROSITE" id="PS50011"/>
    </source>
</evidence>
<evidence type="ECO:0000256" key="5">
    <source>
        <dbReference type="ARBA" id="ARBA00022840"/>
    </source>
</evidence>
<dbReference type="CDD" id="cd14014">
    <property type="entry name" value="STKc_PknB_like"/>
    <property type="match status" value="1"/>
</dbReference>
<dbReference type="OrthoDB" id="6111975at2"/>
<keyword evidence="7" id="KW-1133">Transmembrane helix</keyword>
<keyword evidence="5 6" id="KW-0067">ATP-binding</keyword>
<dbReference type="InterPro" id="IPR017441">
    <property type="entry name" value="Protein_kinase_ATP_BS"/>
</dbReference>
<dbReference type="GO" id="GO:0004674">
    <property type="term" value="F:protein serine/threonine kinase activity"/>
    <property type="evidence" value="ECO:0007669"/>
    <property type="project" value="UniProtKB-KW"/>
</dbReference>
<dbReference type="Gene3D" id="1.10.510.10">
    <property type="entry name" value="Transferase(Phosphotransferase) domain 1"/>
    <property type="match status" value="1"/>
</dbReference>
<evidence type="ECO:0000256" key="2">
    <source>
        <dbReference type="ARBA" id="ARBA00022679"/>
    </source>
</evidence>
<evidence type="ECO:0000256" key="4">
    <source>
        <dbReference type="ARBA" id="ARBA00022777"/>
    </source>
</evidence>
<keyword evidence="4 9" id="KW-0418">Kinase</keyword>
<dbReference type="InterPro" id="IPR008271">
    <property type="entry name" value="Ser/Thr_kinase_AS"/>
</dbReference>
<keyword evidence="7" id="KW-0812">Transmembrane</keyword>
<evidence type="ECO:0000313" key="9">
    <source>
        <dbReference type="EMBL" id="QBD76832.1"/>
    </source>
</evidence>
<name>A0A4P6JP33_KTERU</name>